<keyword evidence="1" id="KW-0694">RNA-binding</keyword>
<accession>A0A1D6J8L0</accession>
<dbReference type="GO" id="GO:0003723">
    <property type="term" value="F:RNA binding"/>
    <property type="evidence" value="ECO:0007669"/>
    <property type="project" value="UniProtKB-KW"/>
</dbReference>
<evidence type="ECO:0000313" key="3">
    <source>
        <dbReference type="EMBL" id="AQK44256.1"/>
    </source>
</evidence>
<feature type="domain" description="DEAD/DEAH-box helicase" evidence="2">
    <location>
        <begin position="194"/>
        <end position="234"/>
    </location>
</feature>
<dbReference type="GO" id="GO:0005524">
    <property type="term" value="F:ATP binding"/>
    <property type="evidence" value="ECO:0007669"/>
    <property type="project" value="InterPro"/>
</dbReference>
<dbReference type="AlphaFoldDB" id="A0A1D6J8L0"/>
<name>A0A1D6J8L0_MAIZE</name>
<dbReference type="SMR" id="A0A1D6J8L0"/>
<sequence>MAHTWPPAARSRGVSTQGGGRRGEQWANGVRDRWERVAAVLPGRTVADITAHYDDLEFDVGSIEVGFVPFPRCGGGASQSAAGFTFEAGGTGFKRSCHVVGRGKRECGPDHERKKGIPWTEEEHKRIVGLHQNTTTGSTGITDMWEPLEEGLLPLRQQDMSLCLYDHYNSFKEGAGHIIYQITACNLSRFVEPTPIQSQGWPMTLKGRDLIDIAQTGSGKTLSYLLPRLVHVGAQPRLEFKSGKSPIMAATDVAARGLDLKLTP</sequence>
<dbReference type="Pfam" id="PF00270">
    <property type="entry name" value="DEAD"/>
    <property type="match status" value="1"/>
</dbReference>
<reference evidence="3" key="1">
    <citation type="submission" date="2015-12" db="EMBL/GenBank/DDBJ databases">
        <title>Update maize B73 reference genome by single molecule sequencing technologies.</title>
        <authorList>
            <consortium name="Maize Genome Sequencing Project"/>
            <person name="Ware D."/>
        </authorList>
    </citation>
    <scope>NUCLEOTIDE SEQUENCE</scope>
    <source>
        <tissue evidence="3">Seedling</tissue>
    </source>
</reference>
<dbReference type="ExpressionAtlas" id="A0A1D6J8L0">
    <property type="expression patterns" value="baseline and differential"/>
</dbReference>
<dbReference type="InterPro" id="IPR011545">
    <property type="entry name" value="DEAD/DEAH_box_helicase_dom"/>
</dbReference>
<dbReference type="PaxDb" id="4577-AC217043.3_FGP002"/>
<proteinExistence type="predicted"/>
<dbReference type="PANTHER" id="PTHR47958">
    <property type="entry name" value="ATP-DEPENDENT RNA HELICASE DBP3"/>
    <property type="match status" value="1"/>
</dbReference>
<protein>
    <recommendedName>
        <fullName evidence="2">DEAD/DEAH-box helicase domain-containing protein</fullName>
    </recommendedName>
</protein>
<evidence type="ECO:0000256" key="1">
    <source>
        <dbReference type="ARBA" id="ARBA00022884"/>
    </source>
</evidence>
<dbReference type="EMBL" id="CM000786">
    <property type="protein sequence ID" value="AQK44256.1"/>
    <property type="molecule type" value="Genomic_DNA"/>
</dbReference>
<gene>
    <name evidence="3" type="ORF">ZEAMMB73_Zm00001d025685</name>
</gene>
<dbReference type="eggNOG" id="KOG2567">
    <property type="taxonomic scope" value="Eukaryota"/>
</dbReference>
<dbReference type="STRING" id="4577.A0A1D6J8L0"/>
<evidence type="ECO:0000259" key="2">
    <source>
        <dbReference type="Pfam" id="PF00270"/>
    </source>
</evidence>
<dbReference type="Gene3D" id="3.40.50.300">
    <property type="entry name" value="P-loop containing nucleotide triphosphate hydrolases"/>
    <property type="match status" value="1"/>
</dbReference>
<dbReference type="Gene3D" id="1.10.10.60">
    <property type="entry name" value="Homeodomain-like"/>
    <property type="match status" value="1"/>
</dbReference>
<dbReference type="SUPFAM" id="SSF52540">
    <property type="entry name" value="P-loop containing nucleoside triphosphate hydrolases"/>
    <property type="match status" value="1"/>
</dbReference>
<dbReference type="InParanoid" id="A0A1D6J8L0"/>
<organism evidence="3">
    <name type="scientific">Zea mays</name>
    <name type="common">Maize</name>
    <dbReference type="NCBI Taxonomy" id="4577"/>
    <lineage>
        <taxon>Eukaryota</taxon>
        <taxon>Viridiplantae</taxon>
        <taxon>Streptophyta</taxon>
        <taxon>Embryophyta</taxon>
        <taxon>Tracheophyta</taxon>
        <taxon>Spermatophyta</taxon>
        <taxon>Magnoliopsida</taxon>
        <taxon>Liliopsida</taxon>
        <taxon>Poales</taxon>
        <taxon>Poaceae</taxon>
        <taxon>PACMAD clade</taxon>
        <taxon>Panicoideae</taxon>
        <taxon>Andropogonodae</taxon>
        <taxon>Andropogoneae</taxon>
        <taxon>Tripsacinae</taxon>
        <taxon>Zea</taxon>
    </lineage>
</organism>
<dbReference type="eggNOG" id="KOG0331">
    <property type="taxonomic scope" value="Eukaryota"/>
</dbReference>
<dbReference type="InterPro" id="IPR027417">
    <property type="entry name" value="P-loop_NTPase"/>
</dbReference>